<dbReference type="InterPro" id="IPR050644">
    <property type="entry name" value="PG_Glycine_Bridge_Synth"/>
</dbReference>
<sequence length="217" mass="25395">ELVYRAKDLCHDLRCSYLEIRMAELKNLGLETSNYFSTYVLELSEPQAVWKKLDPKSVRWAINKARKDGVTVRASSTIEDLKCFYQLNQKTKRKLGVPGHPFTFLKNISSRMGAITRLYLAEFEGLPIAGTITLSFKDTVHYAYAASDERYLRYHPNNLLVWQAIVDSCNQGYRYFDFGRTSPDDEGLVRFKKHWGTEEKKLYYYYYPTVLRTLHCL</sequence>
<dbReference type="PANTHER" id="PTHR36174:SF1">
    <property type="entry name" value="LIPID II:GLYCINE GLYCYLTRANSFERASE"/>
    <property type="match status" value="1"/>
</dbReference>
<feature type="non-terminal residue" evidence="8">
    <location>
        <position position="1"/>
    </location>
</feature>
<evidence type="ECO:0000313" key="8">
    <source>
        <dbReference type="EMBL" id="GAI89162.1"/>
    </source>
</evidence>
<dbReference type="Gene3D" id="3.40.630.30">
    <property type="match status" value="1"/>
</dbReference>
<dbReference type="GO" id="GO:0016755">
    <property type="term" value="F:aminoacyltransferase activity"/>
    <property type="evidence" value="ECO:0007669"/>
    <property type="project" value="InterPro"/>
</dbReference>
<dbReference type="InterPro" id="IPR016181">
    <property type="entry name" value="Acyl_CoA_acyltransferase"/>
</dbReference>
<evidence type="ECO:0000256" key="1">
    <source>
        <dbReference type="ARBA" id="ARBA00009943"/>
    </source>
</evidence>
<keyword evidence="5" id="KW-0012">Acyltransferase</keyword>
<accession>X1S7X3</accession>
<keyword evidence="3" id="KW-0133">Cell shape</keyword>
<evidence type="ECO:0000256" key="3">
    <source>
        <dbReference type="ARBA" id="ARBA00022960"/>
    </source>
</evidence>
<evidence type="ECO:0000256" key="6">
    <source>
        <dbReference type="ARBA" id="ARBA00023316"/>
    </source>
</evidence>
<dbReference type="Pfam" id="PF13480">
    <property type="entry name" value="Acetyltransf_6"/>
    <property type="match status" value="1"/>
</dbReference>
<keyword evidence="6" id="KW-0961">Cell wall biogenesis/degradation</keyword>
<dbReference type="PANTHER" id="PTHR36174">
    <property type="entry name" value="LIPID II:GLYCINE GLYCYLTRANSFERASE"/>
    <property type="match status" value="1"/>
</dbReference>
<dbReference type="EMBL" id="BARW01020188">
    <property type="protein sequence ID" value="GAI89162.1"/>
    <property type="molecule type" value="Genomic_DNA"/>
</dbReference>
<dbReference type="InterPro" id="IPR003447">
    <property type="entry name" value="FEMABX"/>
</dbReference>
<evidence type="ECO:0000259" key="7">
    <source>
        <dbReference type="Pfam" id="PF13480"/>
    </source>
</evidence>
<dbReference type="GO" id="GO:0071555">
    <property type="term" value="P:cell wall organization"/>
    <property type="evidence" value="ECO:0007669"/>
    <property type="project" value="UniProtKB-KW"/>
</dbReference>
<keyword evidence="2" id="KW-0808">Transferase</keyword>
<comment type="caution">
    <text evidence="8">The sequence shown here is derived from an EMBL/GenBank/DDBJ whole genome shotgun (WGS) entry which is preliminary data.</text>
</comment>
<feature type="domain" description="BioF2-like acetyltransferase" evidence="7">
    <location>
        <begin position="57"/>
        <end position="181"/>
    </location>
</feature>
<protein>
    <recommendedName>
        <fullName evidence="7">BioF2-like acetyltransferase domain-containing protein</fullName>
    </recommendedName>
</protein>
<dbReference type="GO" id="GO:0009252">
    <property type="term" value="P:peptidoglycan biosynthetic process"/>
    <property type="evidence" value="ECO:0007669"/>
    <property type="project" value="UniProtKB-KW"/>
</dbReference>
<evidence type="ECO:0000256" key="5">
    <source>
        <dbReference type="ARBA" id="ARBA00023315"/>
    </source>
</evidence>
<evidence type="ECO:0000256" key="2">
    <source>
        <dbReference type="ARBA" id="ARBA00022679"/>
    </source>
</evidence>
<dbReference type="PROSITE" id="PS51191">
    <property type="entry name" value="FEMABX"/>
    <property type="match status" value="1"/>
</dbReference>
<proteinExistence type="inferred from homology"/>
<reference evidence="8" key="1">
    <citation type="journal article" date="2014" name="Front. Microbiol.">
        <title>High frequency of phylogenetically diverse reductive dehalogenase-homologous genes in deep subseafloor sedimentary metagenomes.</title>
        <authorList>
            <person name="Kawai M."/>
            <person name="Futagami T."/>
            <person name="Toyoda A."/>
            <person name="Takaki Y."/>
            <person name="Nishi S."/>
            <person name="Hori S."/>
            <person name="Arai W."/>
            <person name="Tsubouchi T."/>
            <person name="Morono Y."/>
            <person name="Uchiyama I."/>
            <person name="Ito T."/>
            <person name="Fujiyama A."/>
            <person name="Inagaki F."/>
            <person name="Takami H."/>
        </authorList>
    </citation>
    <scope>NUCLEOTIDE SEQUENCE</scope>
    <source>
        <strain evidence="8">Expedition CK06-06</strain>
    </source>
</reference>
<gene>
    <name evidence="8" type="ORF">S12H4_34158</name>
</gene>
<dbReference type="InterPro" id="IPR038740">
    <property type="entry name" value="BioF2-like_GNAT_dom"/>
</dbReference>
<dbReference type="SUPFAM" id="SSF55729">
    <property type="entry name" value="Acyl-CoA N-acyltransferases (Nat)"/>
    <property type="match status" value="1"/>
</dbReference>
<comment type="similarity">
    <text evidence="1">Belongs to the FemABX family.</text>
</comment>
<dbReference type="AlphaFoldDB" id="X1S7X3"/>
<dbReference type="GO" id="GO:0008360">
    <property type="term" value="P:regulation of cell shape"/>
    <property type="evidence" value="ECO:0007669"/>
    <property type="project" value="UniProtKB-KW"/>
</dbReference>
<organism evidence="8">
    <name type="scientific">marine sediment metagenome</name>
    <dbReference type="NCBI Taxonomy" id="412755"/>
    <lineage>
        <taxon>unclassified sequences</taxon>
        <taxon>metagenomes</taxon>
        <taxon>ecological metagenomes</taxon>
    </lineage>
</organism>
<keyword evidence="4" id="KW-0573">Peptidoglycan synthesis</keyword>
<evidence type="ECO:0000256" key="4">
    <source>
        <dbReference type="ARBA" id="ARBA00022984"/>
    </source>
</evidence>
<name>X1S7X3_9ZZZZ</name>